<protein>
    <recommendedName>
        <fullName evidence="12">2-keto-3-deoxygluconate permease</fullName>
    </recommendedName>
</protein>
<evidence type="ECO:0000256" key="8">
    <source>
        <dbReference type="ARBA" id="ARBA00023136"/>
    </source>
</evidence>
<evidence type="ECO:0000313" key="10">
    <source>
        <dbReference type="EMBL" id="KTS98223.1"/>
    </source>
</evidence>
<dbReference type="GO" id="GO:0016020">
    <property type="term" value="C:membrane"/>
    <property type="evidence" value="ECO:0007669"/>
    <property type="project" value="InterPro"/>
</dbReference>
<evidence type="ECO:0000256" key="9">
    <source>
        <dbReference type="SAM" id="Phobius"/>
    </source>
</evidence>
<keyword evidence="8 9" id="KW-0472">Membrane</keyword>
<name>A0AB34VG12_9GAMM</name>
<evidence type="ECO:0000256" key="6">
    <source>
        <dbReference type="ARBA" id="ARBA00022847"/>
    </source>
</evidence>
<sequence length="74" mass="7388">MKIKETIEKVPGGMMITPLVLGAAAKTAAVTPAALAQADPALSCVVAAATPLIATSVIVTALLTPMLTFLGGKR</sequence>
<dbReference type="AlphaFoldDB" id="A0AB34VG12"/>
<reference evidence="10 11" key="1">
    <citation type="journal article" date="2016" name="Front. Microbiol.">
        <title>Genomic Resource of Rice Seed Associated Bacteria.</title>
        <authorList>
            <person name="Midha S."/>
            <person name="Bansal K."/>
            <person name="Sharma S."/>
            <person name="Kumar N."/>
            <person name="Patil P.P."/>
            <person name="Chaudhry V."/>
            <person name="Patil P.B."/>
        </authorList>
    </citation>
    <scope>NUCLEOTIDE SEQUENCE [LARGE SCALE GENOMIC DNA]</scope>
    <source>
        <strain evidence="10 11">RSA13</strain>
    </source>
</reference>
<dbReference type="Pfam" id="PF03812">
    <property type="entry name" value="KdgT"/>
    <property type="match status" value="1"/>
</dbReference>
<keyword evidence="3" id="KW-1003">Cell membrane</keyword>
<evidence type="ECO:0000256" key="1">
    <source>
        <dbReference type="ARBA" id="ARBA00006430"/>
    </source>
</evidence>
<keyword evidence="6" id="KW-0769">Symport</keyword>
<dbReference type="Proteomes" id="UP000072520">
    <property type="component" value="Unassembled WGS sequence"/>
</dbReference>
<evidence type="ECO:0000256" key="3">
    <source>
        <dbReference type="ARBA" id="ARBA00022475"/>
    </source>
</evidence>
<gene>
    <name evidence="10" type="ORF">RSA13_09540</name>
</gene>
<dbReference type="InterPro" id="IPR004684">
    <property type="entry name" value="2keto-3dGluconate_permease"/>
</dbReference>
<keyword evidence="7 9" id="KW-1133">Transmembrane helix</keyword>
<evidence type="ECO:0000256" key="7">
    <source>
        <dbReference type="ARBA" id="ARBA00022989"/>
    </source>
</evidence>
<feature type="transmembrane region" description="Helical" evidence="9">
    <location>
        <begin position="48"/>
        <end position="70"/>
    </location>
</feature>
<keyword evidence="2" id="KW-0813">Transport</keyword>
<keyword evidence="5 9" id="KW-0812">Transmembrane</keyword>
<dbReference type="RefSeq" id="WP_058709146.1">
    <property type="nucleotide sequence ID" value="NZ_LDSI01000011.1"/>
</dbReference>
<dbReference type="GO" id="GO:0015649">
    <property type="term" value="F:2-keto-3-deoxygluconate:proton symporter activity"/>
    <property type="evidence" value="ECO:0007669"/>
    <property type="project" value="InterPro"/>
</dbReference>
<organism evidence="10 11">
    <name type="scientific">Pantoea stewartii</name>
    <dbReference type="NCBI Taxonomy" id="66269"/>
    <lineage>
        <taxon>Bacteria</taxon>
        <taxon>Pseudomonadati</taxon>
        <taxon>Pseudomonadota</taxon>
        <taxon>Gammaproteobacteria</taxon>
        <taxon>Enterobacterales</taxon>
        <taxon>Erwiniaceae</taxon>
        <taxon>Pantoea</taxon>
    </lineage>
</organism>
<comment type="similarity">
    <text evidence="1">Belongs to the KdgT transporter family.</text>
</comment>
<evidence type="ECO:0000256" key="2">
    <source>
        <dbReference type="ARBA" id="ARBA00022448"/>
    </source>
</evidence>
<evidence type="ECO:0008006" key="12">
    <source>
        <dbReference type="Google" id="ProtNLM"/>
    </source>
</evidence>
<comment type="caution">
    <text evidence="10">The sequence shown here is derived from an EMBL/GenBank/DDBJ whole genome shotgun (WGS) entry which is preliminary data.</text>
</comment>
<accession>A0AB34VG12</accession>
<dbReference type="EMBL" id="LDSI01000011">
    <property type="protein sequence ID" value="KTS98223.1"/>
    <property type="molecule type" value="Genomic_DNA"/>
</dbReference>
<keyword evidence="4" id="KW-0762">Sugar transport</keyword>
<evidence type="ECO:0000256" key="5">
    <source>
        <dbReference type="ARBA" id="ARBA00022692"/>
    </source>
</evidence>
<evidence type="ECO:0000256" key="4">
    <source>
        <dbReference type="ARBA" id="ARBA00022597"/>
    </source>
</evidence>
<evidence type="ECO:0000313" key="11">
    <source>
        <dbReference type="Proteomes" id="UP000072520"/>
    </source>
</evidence>
<proteinExistence type="inferred from homology"/>